<evidence type="ECO:0000256" key="1">
    <source>
        <dbReference type="ARBA" id="ARBA00005953"/>
    </source>
</evidence>
<dbReference type="Pfam" id="PF13279">
    <property type="entry name" value="4HBT_2"/>
    <property type="match status" value="1"/>
</dbReference>
<sequence>MVKHETRIRVQYYETDAMGIVHHSNYIRYFETARTEFFRSRGYSYDRMEKSGVYMPVLTVSAEYKAAILYDEEISVICWIEKLKGASLSLGYEVRNAHTGELHAKGTSSHGFTDLKLKPVRLKRVAPEIYGVLKAAAE</sequence>
<proteinExistence type="inferred from homology"/>
<reference evidence="3" key="1">
    <citation type="submission" date="2020-10" db="EMBL/GenBank/DDBJ databases">
        <authorList>
            <person name="Gilroy R."/>
        </authorList>
    </citation>
    <scope>NUCLEOTIDE SEQUENCE</scope>
    <source>
        <strain evidence="3">ChiHcec3-6078</strain>
    </source>
</reference>
<dbReference type="Gene3D" id="3.10.129.10">
    <property type="entry name" value="Hotdog Thioesterase"/>
    <property type="match status" value="1"/>
</dbReference>
<evidence type="ECO:0000313" key="3">
    <source>
        <dbReference type="EMBL" id="HIU24866.1"/>
    </source>
</evidence>
<dbReference type="PANTHER" id="PTHR31793:SF27">
    <property type="entry name" value="NOVEL THIOESTERASE SUPERFAMILY DOMAIN AND SAPOSIN A-TYPE DOMAIN CONTAINING PROTEIN (0610012H03RIK)"/>
    <property type="match status" value="1"/>
</dbReference>
<dbReference type="AlphaFoldDB" id="A0A9D1HYE7"/>
<protein>
    <submittedName>
        <fullName evidence="3">Acyl-CoA thioesterase</fullName>
    </submittedName>
</protein>
<keyword evidence="2" id="KW-0378">Hydrolase</keyword>
<dbReference type="PROSITE" id="PS01328">
    <property type="entry name" value="4HBCOA_THIOESTERASE"/>
    <property type="match status" value="1"/>
</dbReference>
<dbReference type="SUPFAM" id="SSF54637">
    <property type="entry name" value="Thioesterase/thiol ester dehydrase-isomerase"/>
    <property type="match status" value="1"/>
</dbReference>
<dbReference type="CDD" id="cd00586">
    <property type="entry name" value="4HBT"/>
    <property type="match status" value="1"/>
</dbReference>
<organism evidence="3 4">
    <name type="scientific">Candidatus Allocopromorpha excrementigallinarum</name>
    <dbReference type="NCBI Taxonomy" id="2840742"/>
    <lineage>
        <taxon>Bacteria</taxon>
        <taxon>Bacillati</taxon>
        <taxon>Bacillota</taxon>
        <taxon>Clostridia</taxon>
        <taxon>Eubacteriales</taxon>
        <taxon>Eubacteriaceae</taxon>
        <taxon>Eubacteriaceae incertae sedis</taxon>
        <taxon>Candidatus Allocopromorpha</taxon>
    </lineage>
</organism>
<dbReference type="GO" id="GO:0047617">
    <property type="term" value="F:fatty acyl-CoA hydrolase activity"/>
    <property type="evidence" value="ECO:0007669"/>
    <property type="project" value="TreeGrafter"/>
</dbReference>
<dbReference type="InterPro" id="IPR008272">
    <property type="entry name" value="HB-CoA_thioesterase_AS"/>
</dbReference>
<name>A0A9D1HYE7_9FIRM</name>
<reference evidence="3" key="2">
    <citation type="journal article" date="2021" name="PeerJ">
        <title>Extensive microbial diversity within the chicken gut microbiome revealed by metagenomics and culture.</title>
        <authorList>
            <person name="Gilroy R."/>
            <person name="Ravi A."/>
            <person name="Getino M."/>
            <person name="Pursley I."/>
            <person name="Horton D.L."/>
            <person name="Alikhan N.F."/>
            <person name="Baker D."/>
            <person name="Gharbi K."/>
            <person name="Hall N."/>
            <person name="Watson M."/>
            <person name="Adriaenssens E.M."/>
            <person name="Foster-Nyarko E."/>
            <person name="Jarju S."/>
            <person name="Secka A."/>
            <person name="Antonio M."/>
            <person name="Oren A."/>
            <person name="Chaudhuri R.R."/>
            <person name="La Ragione R."/>
            <person name="Hildebrand F."/>
            <person name="Pallen M.J."/>
        </authorList>
    </citation>
    <scope>NUCLEOTIDE SEQUENCE</scope>
    <source>
        <strain evidence="3">ChiHcec3-6078</strain>
    </source>
</reference>
<accession>A0A9D1HYE7</accession>
<dbReference type="EMBL" id="DVMP01000001">
    <property type="protein sequence ID" value="HIU24866.1"/>
    <property type="molecule type" value="Genomic_DNA"/>
</dbReference>
<gene>
    <name evidence="3" type="ORF">IAC50_00015</name>
</gene>
<dbReference type="Proteomes" id="UP000824090">
    <property type="component" value="Unassembled WGS sequence"/>
</dbReference>
<comment type="caution">
    <text evidence="3">The sequence shown here is derived from an EMBL/GenBank/DDBJ whole genome shotgun (WGS) entry which is preliminary data.</text>
</comment>
<comment type="similarity">
    <text evidence="1">Belongs to the 4-hydroxybenzoyl-CoA thioesterase family.</text>
</comment>
<dbReference type="InterPro" id="IPR006684">
    <property type="entry name" value="YbgC/YbaW"/>
</dbReference>
<evidence type="ECO:0000313" key="4">
    <source>
        <dbReference type="Proteomes" id="UP000824090"/>
    </source>
</evidence>
<dbReference type="PANTHER" id="PTHR31793">
    <property type="entry name" value="4-HYDROXYBENZOYL-COA THIOESTERASE FAMILY MEMBER"/>
    <property type="match status" value="1"/>
</dbReference>
<dbReference type="InterPro" id="IPR029069">
    <property type="entry name" value="HotDog_dom_sf"/>
</dbReference>
<dbReference type="PIRSF" id="PIRSF003230">
    <property type="entry name" value="YbgC"/>
    <property type="match status" value="1"/>
</dbReference>
<dbReference type="InterPro" id="IPR050563">
    <property type="entry name" value="4-hydroxybenzoyl-CoA_TE"/>
</dbReference>
<dbReference type="NCBIfam" id="TIGR00051">
    <property type="entry name" value="YbgC/FadM family acyl-CoA thioesterase"/>
    <property type="match status" value="1"/>
</dbReference>
<evidence type="ECO:0000256" key="2">
    <source>
        <dbReference type="ARBA" id="ARBA00022801"/>
    </source>
</evidence>